<feature type="transmembrane region" description="Helical" evidence="1">
    <location>
        <begin position="184"/>
        <end position="207"/>
    </location>
</feature>
<organism evidence="2 3">
    <name type="scientific">Paenibacillus protaetiae</name>
    <dbReference type="NCBI Taxonomy" id="2509456"/>
    <lineage>
        <taxon>Bacteria</taxon>
        <taxon>Bacillati</taxon>
        <taxon>Bacillota</taxon>
        <taxon>Bacilli</taxon>
        <taxon>Bacillales</taxon>
        <taxon>Paenibacillaceae</taxon>
        <taxon>Paenibacillus</taxon>
    </lineage>
</organism>
<evidence type="ECO:0000313" key="3">
    <source>
        <dbReference type="Proteomes" id="UP000293568"/>
    </source>
</evidence>
<keyword evidence="1" id="KW-0812">Transmembrane</keyword>
<dbReference type="EMBL" id="CP035492">
    <property type="protein sequence ID" value="QAY67895.1"/>
    <property type="molecule type" value="Genomic_DNA"/>
</dbReference>
<feature type="transmembrane region" description="Helical" evidence="1">
    <location>
        <begin position="88"/>
        <end position="107"/>
    </location>
</feature>
<protein>
    <submittedName>
        <fullName evidence="2">Stage II sporulation protein M</fullName>
    </submittedName>
</protein>
<dbReference type="AlphaFoldDB" id="A0A4P6EYS4"/>
<name>A0A4P6EYS4_9BACL</name>
<dbReference type="Pfam" id="PF01944">
    <property type="entry name" value="SpoIIM"/>
    <property type="match status" value="1"/>
</dbReference>
<keyword evidence="1" id="KW-1133">Transmembrane helix</keyword>
<keyword evidence="1" id="KW-0472">Membrane</keyword>
<feature type="transmembrane region" description="Helical" evidence="1">
    <location>
        <begin position="64"/>
        <end position="83"/>
    </location>
</feature>
<evidence type="ECO:0000313" key="2">
    <source>
        <dbReference type="EMBL" id="QAY67895.1"/>
    </source>
</evidence>
<proteinExistence type="predicted"/>
<dbReference type="Proteomes" id="UP000293568">
    <property type="component" value="Chromosome"/>
</dbReference>
<evidence type="ECO:0000256" key="1">
    <source>
        <dbReference type="SAM" id="Phobius"/>
    </source>
</evidence>
<accession>A0A4P6EYS4</accession>
<dbReference type="OrthoDB" id="161024at2"/>
<feature type="transmembrane region" description="Helical" evidence="1">
    <location>
        <begin position="127"/>
        <end position="146"/>
    </location>
</feature>
<dbReference type="InterPro" id="IPR002798">
    <property type="entry name" value="SpoIIM-like"/>
</dbReference>
<dbReference type="RefSeq" id="WP_129443136.1">
    <property type="nucleotide sequence ID" value="NZ_CP035492.1"/>
</dbReference>
<dbReference type="PANTHER" id="PTHR35337">
    <property type="entry name" value="SLR1478 PROTEIN"/>
    <property type="match status" value="1"/>
</dbReference>
<dbReference type="KEGG" id="pprt:ET464_17325"/>
<gene>
    <name evidence="2" type="ORF">ET464_17325</name>
</gene>
<reference evidence="2 3" key="1">
    <citation type="submission" date="2019-01" db="EMBL/GenBank/DDBJ databases">
        <title>Genome sequencing of strain FW100M-2.</title>
        <authorList>
            <person name="Heo J."/>
            <person name="Kim S.-J."/>
            <person name="Kim J.-S."/>
            <person name="Hong S.-B."/>
            <person name="Kwon S.-W."/>
        </authorList>
    </citation>
    <scope>NUCLEOTIDE SEQUENCE [LARGE SCALE GENOMIC DNA]</scope>
    <source>
        <strain evidence="2 3">FW100M-2</strain>
    </source>
</reference>
<sequence>MWRWSGIIAHLKAMRRYIAFSAVLFLAGLVVGATNQSLFSYLDSQVEAIRKLSSTISETNSPTFSFILFIFLNNAIKAVMVIYAGAALAVFPIFFLILNGMIIGYLLHKVELEQGAGHLADLIFRGLLPHGILEIPAIIVASAYGIKFGALVWKGFFNGLKQAAGGAAGTRGEISAFVQRSIPVAVLLVAVLLVAAVIESTLTRWLIAL</sequence>
<keyword evidence="3" id="KW-1185">Reference proteome</keyword>
<dbReference type="PANTHER" id="PTHR35337:SF1">
    <property type="entry name" value="SLR1478 PROTEIN"/>
    <property type="match status" value="1"/>
</dbReference>